<dbReference type="Gene3D" id="2.130.10.10">
    <property type="entry name" value="YVTN repeat-like/Quinoprotein amine dehydrogenase"/>
    <property type="match status" value="1"/>
</dbReference>
<evidence type="ECO:0000313" key="2">
    <source>
        <dbReference type="Proteomes" id="UP001420932"/>
    </source>
</evidence>
<dbReference type="EMBL" id="JBBNAF010000008">
    <property type="protein sequence ID" value="KAK9121850.1"/>
    <property type="molecule type" value="Genomic_DNA"/>
</dbReference>
<dbReference type="PANTHER" id="PTHR32303:SF10">
    <property type="entry name" value="OUTER MEMBRANE PROTEIN ASSEMBLY FACTOR BAMB"/>
    <property type="match status" value="1"/>
</dbReference>
<dbReference type="SMART" id="SM00564">
    <property type="entry name" value="PQQ"/>
    <property type="match status" value="1"/>
</dbReference>
<dbReference type="InterPro" id="IPR018391">
    <property type="entry name" value="PQQ_b-propeller_rpt"/>
</dbReference>
<organism evidence="1 2">
    <name type="scientific">Stephania yunnanensis</name>
    <dbReference type="NCBI Taxonomy" id="152371"/>
    <lineage>
        <taxon>Eukaryota</taxon>
        <taxon>Viridiplantae</taxon>
        <taxon>Streptophyta</taxon>
        <taxon>Embryophyta</taxon>
        <taxon>Tracheophyta</taxon>
        <taxon>Spermatophyta</taxon>
        <taxon>Magnoliopsida</taxon>
        <taxon>Ranunculales</taxon>
        <taxon>Menispermaceae</taxon>
        <taxon>Menispermoideae</taxon>
        <taxon>Cissampelideae</taxon>
        <taxon>Stephania</taxon>
    </lineage>
</organism>
<dbReference type="InterPro" id="IPR015943">
    <property type="entry name" value="WD40/YVTN_repeat-like_dom_sf"/>
</dbReference>
<keyword evidence="2" id="KW-1185">Reference proteome</keyword>
<comment type="caution">
    <text evidence="1">The sequence shown here is derived from an EMBL/GenBank/DDBJ whole genome shotgun (WGS) entry which is preliminary data.</text>
</comment>
<dbReference type="InterPro" id="IPR011047">
    <property type="entry name" value="Quinoprotein_ADH-like_sf"/>
</dbReference>
<proteinExistence type="predicted"/>
<dbReference type="SUPFAM" id="SSF50998">
    <property type="entry name" value="Quinoprotein alcohol dehydrogenase-like"/>
    <property type="match status" value="1"/>
</dbReference>
<protein>
    <submittedName>
        <fullName evidence="1">Uncharacterized protein</fullName>
    </submittedName>
</protein>
<evidence type="ECO:0000313" key="1">
    <source>
        <dbReference type="EMBL" id="KAK9121850.1"/>
    </source>
</evidence>
<name>A0AAP0IUX5_9MAGN</name>
<dbReference type="PANTHER" id="PTHR32303">
    <property type="entry name" value="QUINOPROTEIN ALCOHOL DEHYDROGENASE (CYTOCHROME C)"/>
    <property type="match status" value="1"/>
</dbReference>
<sequence length="212" mass="22486">MEANHAGAAIWGSSPSIDKPRTLSTTNNKYTYITNSIDIMLLCISYGYIKATHVGLSQHLQQGGIAGGTATDGKRVYTNIANSNGISFKFTHSNINTTAGAWVAMDAVTRKILWSIANPLDFPSNAPVKVANGVLFSGSPDPQGAVFAMDASSGRILWSYNTNATIYGGASISHGCVYLGNGYKVNMGPGIRSNCYCWNISFCLLCTVSIAP</sequence>
<reference evidence="1 2" key="1">
    <citation type="submission" date="2024-01" db="EMBL/GenBank/DDBJ databases">
        <title>Genome assemblies of Stephania.</title>
        <authorList>
            <person name="Yang L."/>
        </authorList>
    </citation>
    <scope>NUCLEOTIDE SEQUENCE [LARGE SCALE GENOMIC DNA]</scope>
    <source>
        <strain evidence="1">YNDBR</strain>
        <tissue evidence="1">Leaf</tissue>
    </source>
</reference>
<dbReference type="AlphaFoldDB" id="A0AAP0IUX5"/>
<dbReference type="Proteomes" id="UP001420932">
    <property type="component" value="Unassembled WGS sequence"/>
</dbReference>
<accession>A0AAP0IUX5</accession>
<gene>
    <name evidence="1" type="ORF">Syun_019467</name>
</gene>